<reference evidence="2 3" key="1">
    <citation type="submission" date="2019-03" db="EMBL/GenBank/DDBJ databases">
        <title>Genomic Encyclopedia of Type Strains, Phase IV (KMG-IV): sequencing the most valuable type-strain genomes for metagenomic binning, comparative biology and taxonomic classification.</title>
        <authorList>
            <person name="Goeker M."/>
        </authorList>
    </citation>
    <scope>NUCLEOTIDE SEQUENCE [LARGE SCALE GENOMIC DNA]</scope>
    <source>
        <strain evidence="2 3">DSM 100556</strain>
    </source>
</reference>
<dbReference type="SUPFAM" id="SSF81301">
    <property type="entry name" value="Nucleotidyltransferase"/>
    <property type="match status" value="1"/>
</dbReference>
<dbReference type="EMBL" id="SLUO01000001">
    <property type="protein sequence ID" value="TCL61232.1"/>
    <property type="molecule type" value="Genomic_DNA"/>
</dbReference>
<name>A0A4R1R7D6_9FIRM</name>
<comment type="caution">
    <text evidence="2">The sequence shown here is derived from an EMBL/GenBank/DDBJ whole genome shotgun (WGS) entry which is preliminary data.</text>
</comment>
<evidence type="ECO:0000313" key="3">
    <source>
        <dbReference type="Proteomes" id="UP000295718"/>
    </source>
</evidence>
<proteinExistence type="predicted"/>
<sequence length="110" mass="12520">MNKIYAEHEISGIVGPILKAYDVNRAWLFGSYARGDASEESDIDLRIEGGQIKGMFGLGRLYDELTSALKKPVDLVTTEALSHKANVHRVSRFRSNIEEEEKLIYEKQEY</sequence>
<dbReference type="PANTHER" id="PTHR43852">
    <property type="entry name" value="NUCLEOTIDYLTRANSFERASE"/>
    <property type="match status" value="1"/>
</dbReference>
<dbReference type="OrthoDB" id="9809668at2"/>
<evidence type="ECO:0000259" key="1">
    <source>
        <dbReference type="Pfam" id="PF18765"/>
    </source>
</evidence>
<dbReference type="STRING" id="1469948.GCA_000732725_02440"/>
<dbReference type="CDD" id="cd05403">
    <property type="entry name" value="NT_KNTase_like"/>
    <property type="match status" value="1"/>
</dbReference>
<dbReference type="InterPro" id="IPR043519">
    <property type="entry name" value="NT_sf"/>
</dbReference>
<dbReference type="Pfam" id="PF18765">
    <property type="entry name" value="Polbeta"/>
    <property type="match status" value="1"/>
</dbReference>
<dbReference type="PANTHER" id="PTHR43852:SF2">
    <property type="entry name" value="PROTEIN ADENYLYLTRANSFERASE MNTA"/>
    <property type="match status" value="1"/>
</dbReference>
<dbReference type="AlphaFoldDB" id="A0A4R1R7D6"/>
<dbReference type="RefSeq" id="WP_031391119.1">
    <property type="nucleotide sequence ID" value="NZ_JPNB01000002.1"/>
</dbReference>
<keyword evidence="3" id="KW-1185">Reference proteome</keyword>
<evidence type="ECO:0000313" key="2">
    <source>
        <dbReference type="EMBL" id="TCL61232.1"/>
    </source>
</evidence>
<dbReference type="Gene3D" id="3.30.460.10">
    <property type="entry name" value="Beta Polymerase, domain 2"/>
    <property type="match status" value="1"/>
</dbReference>
<feature type="domain" description="Polymerase beta nucleotidyltransferase" evidence="1">
    <location>
        <begin position="17"/>
        <end position="109"/>
    </location>
</feature>
<protein>
    <recommendedName>
        <fullName evidence="1">Polymerase beta nucleotidyltransferase domain-containing protein</fullName>
    </recommendedName>
</protein>
<dbReference type="InterPro" id="IPR041633">
    <property type="entry name" value="Polbeta"/>
</dbReference>
<organism evidence="2 3">
    <name type="scientific">Kineothrix alysoides</name>
    <dbReference type="NCBI Taxonomy" id="1469948"/>
    <lineage>
        <taxon>Bacteria</taxon>
        <taxon>Bacillati</taxon>
        <taxon>Bacillota</taxon>
        <taxon>Clostridia</taxon>
        <taxon>Lachnospirales</taxon>
        <taxon>Lachnospiraceae</taxon>
        <taxon>Kineothrix</taxon>
    </lineage>
</organism>
<gene>
    <name evidence="2" type="ORF">EDD76_101330</name>
</gene>
<accession>A0A4R1R7D6</accession>
<dbReference type="Proteomes" id="UP000295718">
    <property type="component" value="Unassembled WGS sequence"/>
</dbReference>
<dbReference type="InterPro" id="IPR052930">
    <property type="entry name" value="TA_antitoxin_MntA"/>
</dbReference>